<organism evidence="1">
    <name type="scientific">Salmonella phage vB_STmST19_KE08</name>
    <dbReference type="NCBI Taxonomy" id="3161165"/>
    <lineage>
        <taxon>Viruses</taxon>
        <taxon>Duplodnaviria</taxon>
        <taxon>Heunggongvirae</taxon>
        <taxon>Uroviricota</taxon>
        <taxon>Caudoviricetes</taxon>
    </lineage>
</organism>
<accession>A0AAU8GCG3</accession>
<name>A0AAU8GCG3_9CAUD</name>
<sequence>MRWLFAFVLGICWLILSIITNSDTNMIIANIWMAASFILASK</sequence>
<dbReference type="EMBL" id="PP856713">
    <property type="protein sequence ID" value="XCH39627.1"/>
    <property type="molecule type" value="Genomic_DNA"/>
</dbReference>
<reference evidence="1" key="1">
    <citation type="submission" date="2024-05" db="EMBL/GenBank/DDBJ databases">
        <authorList>
            <person name="Mugo M.M."/>
            <person name="Musyoki A.M."/>
            <person name="Makumi A.M."/>
            <person name="Mutai I."/>
            <person name="Drechsel O."/>
            <person name="Kering K.K."/>
            <person name="Muturi P."/>
            <person name="Mbae C.K."/>
            <person name="Kariuki S.M."/>
        </authorList>
    </citation>
    <scope>NUCLEOTIDE SEQUENCE</scope>
</reference>
<evidence type="ECO:0000313" key="1">
    <source>
        <dbReference type="EMBL" id="XCH39627.1"/>
    </source>
</evidence>
<gene>
    <name evidence="1" type="ORF">FANJXIIC_CDS0035</name>
</gene>
<protein>
    <recommendedName>
        <fullName evidence="2">Acridine resistance protein</fullName>
    </recommendedName>
</protein>
<proteinExistence type="predicted"/>
<evidence type="ECO:0008006" key="2">
    <source>
        <dbReference type="Google" id="ProtNLM"/>
    </source>
</evidence>